<sequence length="126" mass="14460">MGTVHFRCICRRLGAGSMSKALYDLQAGDEVLVANNYSEAIMKVERVTNNYVVIGHSKYRKSDGRLVGDHKWTCEHIRIATPEDIQRIREKHWHNRLVKLVSKIPFQSLTNDQLQSILNIAKQTQA</sequence>
<organism evidence="1">
    <name type="scientific">Siphoviridae sp. ctAUQ2</name>
    <dbReference type="NCBI Taxonomy" id="2826182"/>
    <lineage>
        <taxon>Viruses</taxon>
        <taxon>Duplodnaviria</taxon>
        <taxon>Heunggongvirae</taxon>
        <taxon>Uroviricota</taxon>
        <taxon>Caudoviricetes</taxon>
    </lineage>
</organism>
<name>A0A8S5MZE4_9CAUD</name>
<reference evidence="1" key="1">
    <citation type="journal article" date="2021" name="Proc. Natl. Acad. Sci. U.S.A.">
        <title>A Catalog of Tens of Thousands of Viruses from Human Metagenomes Reveals Hidden Associations with Chronic Diseases.</title>
        <authorList>
            <person name="Tisza M.J."/>
            <person name="Buck C.B."/>
        </authorList>
    </citation>
    <scope>NUCLEOTIDE SEQUENCE</scope>
    <source>
        <strain evidence="1">CtAUQ2</strain>
    </source>
</reference>
<accession>A0A8S5MZE4</accession>
<dbReference type="EMBL" id="BK015022">
    <property type="protein sequence ID" value="DAD87495.1"/>
    <property type="molecule type" value="Genomic_DNA"/>
</dbReference>
<evidence type="ECO:0000313" key="1">
    <source>
        <dbReference type="EMBL" id="DAD87495.1"/>
    </source>
</evidence>
<dbReference type="Pfam" id="PF24203">
    <property type="entry name" value="Phage_ProQ_C_like"/>
    <property type="match status" value="1"/>
</dbReference>
<dbReference type="InterPro" id="IPR056982">
    <property type="entry name" value="Phage_ProQ_C-like"/>
</dbReference>
<protein>
    <submittedName>
        <fullName evidence="1">Oxidoreductase</fullName>
    </submittedName>
</protein>
<proteinExistence type="predicted"/>